<evidence type="ECO:0000313" key="7">
    <source>
        <dbReference type="EMBL" id="KAK0464458.1"/>
    </source>
</evidence>
<dbReference type="PIRSF" id="PIRSF005813">
    <property type="entry name" value="MSH2"/>
    <property type="match status" value="1"/>
</dbReference>
<dbReference type="Gene3D" id="3.40.50.300">
    <property type="entry name" value="P-loop containing nucleotide triphosphate hydrolases"/>
    <property type="match status" value="1"/>
</dbReference>
<dbReference type="GO" id="GO:0005634">
    <property type="term" value="C:nucleus"/>
    <property type="evidence" value="ECO:0007669"/>
    <property type="project" value="TreeGrafter"/>
</dbReference>
<evidence type="ECO:0000256" key="5">
    <source>
        <dbReference type="SAM" id="MobiDB-lite"/>
    </source>
</evidence>
<gene>
    <name evidence="7" type="ORF">EV420DRAFT_1618313</name>
</gene>
<evidence type="ECO:0000256" key="2">
    <source>
        <dbReference type="ARBA" id="ARBA00022741"/>
    </source>
</evidence>
<dbReference type="GO" id="GO:0140664">
    <property type="term" value="F:ATP-dependent DNA damage sensor activity"/>
    <property type="evidence" value="ECO:0007669"/>
    <property type="project" value="InterPro"/>
</dbReference>
<dbReference type="SMART" id="SM00533">
    <property type="entry name" value="MUTSd"/>
    <property type="match status" value="1"/>
</dbReference>
<dbReference type="AlphaFoldDB" id="A0AA39TRW7"/>
<dbReference type="GeneID" id="85358872"/>
<dbReference type="Pfam" id="PF05192">
    <property type="entry name" value="MutS_III"/>
    <property type="match status" value="1"/>
</dbReference>
<dbReference type="GO" id="GO:0051026">
    <property type="term" value="P:chiasma assembly"/>
    <property type="evidence" value="ECO:0007669"/>
    <property type="project" value="TreeGrafter"/>
</dbReference>
<dbReference type="SMART" id="SM00534">
    <property type="entry name" value="MUTSac"/>
    <property type="match status" value="1"/>
</dbReference>
<dbReference type="InterPro" id="IPR000432">
    <property type="entry name" value="DNA_mismatch_repair_MutS_C"/>
</dbReference>
<keyword evidence="2" id="KW-0547">Nucleotide-binding</keyword>
<protein>
    <submittedName>
        <fullName evidence="7">DNA mismatch repair protein MutS</fullName>
    </submittedName>
</protein>
<dbReference type="GO" id="GO:0006298">
    <property type="term" value="P:mismatch repair"/>
    <property type="evidence" value="ECO:0007669"/>
    <property type="project" value="InterPro"/>
</dbReference>
<dbReference type="InterPro" id="IPR045076">
    <property type="entry name" value="MutS"/>
</dbReference>
<dbReference type="InterPro" id="IPR036187">
    <property type="entry name" value="DNA_mismatch_repair_MutS_sf"/>
</dbReference>
<evidence type="ECO:0000256" key="3">
    <source>
        <dbReference type="ARBA" id="ARBA00022840"/>
    </source>
</evidence>
<organism evidence="7 8">
    <name type="scientific">Armillaria tabescens</name>
    <name type="common">Ringless honey mushroom</name>
    <name type="synonym">Agaricus tabescens</name>
    <dbReference type="NCBI Taxonomy" id="1929756"/>
    <lineage>
        <taxon>Eukaryota</taxon>
        <taxon>Fungi</taxon>
        <taxon>Dikarya</taxon>
        <taxon>Basidiomycota</taxon>
        <taxon>Agaricomycotina</taxon>
        <taxon>Agaricomycetes</taxon>
        <taxon>Agaricomycetidae</taxon>
        <taxon>Agaricales</taxon>
        <taxon>Marasmiineae</taxon>
        <taxon>Physalacriaceae</taxon>
        <taxon>Desarmillaria</taxon>
    </lineage>
</organism>
<dbReference type="Pfam" id="PF00488">
    <property type="entry name" value="MutS_V"/>
    <property type="match status" value="1"/>
</dbReference>
<dbReference type="InterPro" id="IPR007696">
    <property type="entry name" value="DNA_mismatch_repair_MutS_core"/>
</dbReference>
<dbReference type="SUPFAM" id="SSF52540">
    <property type="entry name" value="P-loop containing nucleoside triphosphate hydrolases"/>
    <property type="match status" value="1"/>
</dbReference>
<dbReference type="InterPro" id="IPR027417">
    <property type="entry name" value="P-loop_NTPase"/>
</dbReference>
<evidence type="ECO:0000313" key="8">
    <source>
        <dbReference type="Proteomes" id="UP001175211"/>
    </source>
</evidence>
<comment type="caution">
    <text evidence="7">The sequence shown here is derived from an EMBL/GenBank/DDBJ whole genome shotgun (WGS) entry which is preliminary data.</text>
</comment>
<dbReference type="RefSeq" id="XP_060335579.1">
    <property type="nucleotide sequence ID" value="XM_060475324.1"/>
</dbReference>
<dbReference type="PROSITE" id="PS00486">
    <property type="entry name" value="DNA_MISMATCH_REPAIR_2"/>
    <property type="match status" value="1"/>
</dbReference>
<dbReference type="InterPro" id="IPR011184">
    <property type="entry name" value="DNA_mismatch_repair_Msh2"/>
</dbReference>
<feature type="compositionally biased region" description="Polar residues" evidence="5">
    <location>
        <begin position="699"/>
        <end position="708"/>
    </location>
</feature>
<dbReference type="SUPFAM" id="SSF48334">
    <property type="entry name" value="DNA repair protein MutS, domain III"/>
    <property type="match status" value="1"/>
</dbReference>
<dbReference type="GO" id="GO:0030983">
    <property type="term" value="F:mismatched DNA binding"/>
    <property type="evidence" value="ECO:0007669"/>
    <property type="project" value="InterPro"/>
</dbReference>
<keyword evidence="3" id="KW-0067">ATP-binding</keyword>
<dbReference type="PANTHER" id="PTHR11361">
    <property type="entry name" value="DNA MISMATCH REPAIR PROTEIN MUTS FAMILY MEMBER"/>
    <property type="match status" value="1"/>
</dbReference>
<name>A0AA39TRW7_ARMTA</name>
<dbReference type="PANTHER" id="PTHR11361:SF20">
    <property type="entry name" value="MUTS PROTEIN HOMOLOG 5"/>
    <property type="match status" value="1"/>
</dbReference>
<sequence length="825" mass="92568">MLILSPSGRVGVAYYDPVKCVVFVLEDTQESQHFDLTEMILDQAKPDVVLTSSKADDSFIDALREYVDRSGGVFQIRPHKDFIPSKGRDRLFSLQLLSELPSADTRGCSDTSRSRDAYEFISRRRDQEGDPTMKRWNAVIRLSNFASVDSSPLCLASIGALLDHLVRERALNDLEGEGTHGLDIREIEILALSLQIFENESHACAQSDKTKEGLSLFGILDTTKTTLGRALLRTWLLRPSLSLSVIGSRHDAVECFMRLENVGSTNSLHGHLKGIKNVPRMLGILKDGRGKISEWQGLVKFTFHCAMLKDVLTELHAAAHVDIVKKLFNVLDIACFRDVGNRINETIDWEESSQAGRVCVRPLIDEELDNRKLVYYGIDSVLSKVAQQMSQLVPADYAPSLNIVYFPQLGFLVCIPMLKEWQTEAGITVIDGWTSHVYFKSQEMHDMDAHIGDLHSLVVDREIEIIQSLLEEILVHYDIMTHACDICAELDCLLAFADASRLYGYRRPTMVDQNVIDIKQGRHPLQEQVVDTFRATRSSDRTWNSIVLCTGAECLWKGMYPLIAMIQFMAQVCFVPADSATLGIVDKIFTRISTRESVSKVQSAFMIDLNQVSLALRNSTARSLILLDEFGKGTLSTDGAGLLCGVLKHLMDRGANCPKVLAATHFHDVFREELLDPDSTPITFLHMQVLFTSSTGTILESRESTPSTRPEWDRSSMDRQVNPGEKITYLYRVAEGLSLVSHAAKCAEIFGLPSRVVERAQYVSEMISNHELGRLLDEEMTEEEHRDLEDAEAVCRKFLAWDLESEDGNVKTRLAEILGKATDEE</sequence>
<reference evidence="7" key="1">
    <citation type="submission" date="2023-06" db="EMBL/GenBank/DDBJ databases">
        <authorList>
            <consortium name="Lawrence Berkeley National Laboratory"/>
            <person name="Ahrendt S."/>
            <person name="Sahu N."/>
            <person name="Indic B."/>
            <person name="Wong-Bajracharya J."/>
            <person name="Merenyi Z."/>
            <person name="Ke H.-M."/>
            <person name="Monk M."/>
            <person name="Kocsube S."/>
            <person name="Drula E."/>
            <person name="Lipzen A."/>
            <person name="Balint B."/>
            <person name="Henrissat B."/>
            <person name="Andreopoulos B."/>
            <person name="Martin F.M."/>
            <person name="Harder C.B."/>
            <person name="Rigling D."/>
            <person name="Ford K.L."/>
            <person name="Foster G.D."/>
            <person name="Pangilinan J."/>
            <person name="Papanicolaou A."/>
            <person name="Barry K."/>
            <person name="LaButti K."/>
            <person name="Viragh M."/>
            <person name="Koriabine M."/>
            <person name="Yan M."/>
            <person name="Riley R."/>
            <person name="Champramary S."/>
            <person name="Plett K.L."/>
            <person name="Tsai I.J."/>
            <person name="Slot J."/>
            <person name="Sipos G."/>
            <person name="Plett J."/>
            <person name="Nagy L.G."/>
            <person name="Grigoriev I.V."/>
        </authorList>
    </citation>
    <scope>NUCLEOTIDE SEQUENCE</scope>
    <source>
        <strain evidence="7">CCBAS 213</strain>
    </source>
</reference>
<keyword evidence="4" id="KW-0238">DNA-binding</keyword>
<keyword evidence="8" id="KW-1185">Reference proteome</keyword>
<evidence type="ECO:0000256" key="1">
    <source>
        <dbReference type="ARBA" id="ARBA00006271"/>
    </source>
</evidence>
<dbReference type="EMBL" id="JAUEPS010000006">
    <property type="protein sequence ID" value="KAK0464458.1"/>
    <property type="molecule type" value="Genomic_DNA"/>
</dbReference>
<feature type="region of interest" description="Disordered" evidence="5">
    <location>
        <begin position="699"/>
        <end position="718"/>
    </location>
</feature>
<comment type="similarity">
    <text evidence="1">Belongs to the DNA mismatch repair MutS family.</text>
</comment>
<dbReference type="Proteomes" id="UP001175211">
    <property type="component" value="Unassembled WGS sequence"/>
</dbReference>
<evidence type="ECO:0000259" key="6">
    <source>
        <dbReference type="PROSITE" id="PS00486"/>
    </source>
</evidence>
<proteinExistence type="inferred from homology"/>
<dbReference type="Gene3D" id="1.10.1420.10">
    <property type="match status" value="1"/>
</dbReference>
<evidence type="ECO:0000256" key="4">
    <source>
        <dbReference type="ARBA" id="ARBA00023125"/>
    </source>
</evidence>
<accession>A0AA39TRW7</accession>
<feature type="domain" description="DNA mismatch repair proteins mutS family" evidence="6">
    <location>
        <begin position="623"/>
        <end position="639"/>
    </location>
</feature>
<dbReference type="GO" id="GO:0005524">
    <property type="term" value="F:ATP binding"/>
    <property type="evidence" value="ECO:0007669"/>
    <property type="project" value="UniProtKB-KW"/>
</dbReference>